<dbReference type="PANTHER" id="PTHR12124:SF47">
    <property type="entry name" value="EXOSOME COMPONENT 10"/>
    <property type="match status" value="1"/>
</dbReference>
<dbReference type="AlphaFoldDB" id="M3J6S1"/>
<keyword evidence="3" id="KW-0540">Nuclease</keyword>
<dbReference type="SMART" id="SM00341">
    <property type="entry name" value="HRDC"/>
    <property type="match status" value="1"/>
</dbReference>
<evidence type="ECO:0000256" key="1">
    <source>
        <dbReference type="ARBA" id="ARBA00004123"/>
    </source>
</evidence>
<comment type="subcellular location">
    <subcellularLocation>
        <location evidence="1">Nucleus</location>
    </subcellularLocation>
</comment>
<feature type="domain" description="HRDC" evidence="10">
    <location>
        <begin position="455"/>
        <end position="536"/>
    </location>
</feature>
<dbReference type="Gene3D" id="1.10.150.80">
    <property type="entry name" value="HRDC domain"/>
    <property type="match status" value="1"/>
</dbReference>
<dbReference type="PROSITE" id="PS50967">
    <property type="entry name" value="HRDC"/>
    <property type="match status" value="1"/>
</dbReference>
<protein>
    <submittedName>
        <fullName evidence="11">Likely nuclear exosome component Rrp6p</fullName>
    </submittedName>
</protein>
<evidence type="ECO:0000256" key="4">
    <source>
        <dbReference type="ARBA" id="ARBA00022801"/>
    </source>
</evidence>
<feature type="compositionally biased region" description="Basic residues" evidence="9">
    <location>
        <begin position="764"/>
        <end position="773"/>
    </location>
</feature>
<name>M3J6S1_CANMX</name>
<dbReference type="SMART" id="SM00474">
    <property type="entry name" value="35EXOc"/>
    <property type="match status" value="1"/>
</dbReference>
<dbReference type="GO" id="GO:0071051">
    <property type="term" value="P:poly(A)-dependent snoRNA 3'-end processing"/>
    <property type="evidence" value="ECO:0007669"/>
    <property type="project" value="TreeGrafter"/>
</dbReference>
<evidence type="ECO:0000256" key="9">
    <source>
        <dbReference type="SAM" id="MobiDB-lite"/>
    </source>
</evidence>
<dbReference type="GO" id="GO:0071038">
    <property type="term" value="P:TRAMP-dependent tRNA surveillance pathway"/>
    <property type="evidence" value="ECO:0007669"/>
    <property type="project" value="TreeGrafter"/>
</dbReference>
<dbReference type="SUPFAM" id="SSF53098">
    <property type="entry name" value="Ribonuclease H-like"/>
    <property type="match status" value="1"/>
</dbReference>
<dbReference type="OMA" id="LEYKFLH"/>
<dbReference type="GO" id="GO:0005730">
    <property type="term" value="C:nucleolus"/>
    <property type="evidence" value="ECO:0007669"/>
    <property type="project" value="TreeGrafter"/>
</dbReference>
<dbReference type="HOGENOM" id="CLU_010129_3_2_1"/>
<keyword evidence="5" id="KW-0271">Exosome</keyword>
<dbReference type="FunFam" id="3.30.420.10:FF:000059">
    <property type="entry name" value="Exosome complex exonuclease Rrp6"/>
    <property type="match status" value="1"/>
</dbReference>
<accession>M3J6S1</accession>
<dbReference type="InterPro" id="IPR049559">
    <property type="entry name" value="Rrp6p-like_exo"/>
</dbReference>
<evidence type="ECO:0000256" key="3">
    <source>
        <dbReference type="ARBA" id="ARBA00022722"/>
    </source>
</evidence>
<dbReference type="eggNOG" id="KOG2206">
    <property type="taxonomic scope" value="Eukaryota"/>
</dbReference>
<feature type="compositionally biased region" description="Basic and acidic residues" evidence="9">
    <location>
        <begin position="736"/>
        <end position="749"/>
    </location>
</feature>
<keyword evidence="12" id="KW-1185">Reference proteome</keyword>
<dbReference type="GO" id="GO:0071040">
    <property type="term" value="P:nuclear polyadenylation-dependent antisense transcript catabolic process"/>
    <property type="evidence" value="ECO:0007669"/>
    <property type="project" value="TreeGrafter"/>
</dbReference>
<dbReference type="GO" id="GO:0071036">
    <property type="term" value="P:nuclear polyadenylation-dependent snoRNA catabolic process"/>
    <property type="evidence" value="ECO:0007669"/>
    <property type="project" value="TreeGrafter"/>
</dbReference>
<dbReference type="GO" id="GO:0000175">
    <property type="term" value="F:3'-5'-RNA exonuclease activity"/>
    <property type="evidence" value="ECO:0007669"/>
    <property type="project" value="InterPro"/>
</dbReference>
<dbReference type="EMBL" id="AOGT01001382">
    <property type="protein sequence ID" value="EMG47768.1"/>
    <property type="molecule type" value="Genomic_DNA"/>
</dbReference>
<dbReference type="InterPro" id="IPR036397">
    <property type="entry name" value="RNaseH_sf"/>
</dbReference>
<dbReference type="GO" id="GO:0071037">
    <property type="term" value="P:nuclear polyadenylation-dependent snRNA catabolic process"/>
    <property type="evidence" value="ECO:0007669"/>
    <property type="project" value="TreeGrafter"/>
</dbReference>
<dbReference type="Pfam" id="PF00570">
    <property type="entry name" value="HRDC"/>
    <property type="match status" value="1"/>
</dbReference>
<dbReference type="InterPro" id="IPR002121">
    <property type="entry name" value="HRDC_dom"/>
</dbReference>
<dbReference type="InterPro" id="IPR012337">
    <property type="entry name" value="RNaseH-like_sf"/>
</dbReference>
<evidence type="ECO:0000313" key="12">
    <source>
        <dbReference type="Proteomes" id="UP000011777"/>
    </source>
</evidence>
<evidence type="ECO:0000256" key="6">
    <source>
        <dbReference type="ARBA" id="ARBA00022839"/>
    </source>
</evidence>
<dbReference type="STRING" id="1245528.M3J6S1"/>
<dbReference type="GO" id="GO:0071039">
    <property type="term" value="P:nuclear polyadenylation-dependent CUT catabolic process"/>
    <property type="evidence" value="ECO:0007669"/>
    <property type="project" value="TreeGrafter"/>
</dbReference>
<reference evidence="11 12" key="1">
    <citation type="submission" date="2013-02" db="EMBL/GenBank/DDBJ databases">
        <title>Genome sequence of Candida maltosa Xu316, a potential industrial strain for xylitol and ethanol production.</title>
        <authorList>
            <person name="Yu J."/>
            <person name="Wang Q."/>
            <person name="Geng X."/>
            <person name="Bao W."/>
            <person name="He P."/>
            <person name="Cai J."/>
        </authorList>
    </citation>
    <scope>NUCLEOTIDE SEQUENCE [LARGE SCALE GENOMIC DNA]</scope>
    <source>
        <strain evidence="12">Xu316</strain>
    </source>
</reference>
<dbReference type="InterPro" id="IPR045092">
    <property type="entry name" value="Rrp6-like"/>
</dbReference>
<dbReference type="OrthoDB" id="2250022at2759"/>
<keyword evidence="2" id="KW-0698">rRNA processing</keyword>
<evidence type="ECO:0000256" key="8">
    <source>
        <dbReference type="ARBA" id="ARBA00043957"/>
    </source>
</evidence>
<dbReference type="GO" id="GO:0000166">
    <property type="term" value="F:nucleotide binding"/>
    <property type="evidence" value="ECO:0007669"/>
    <property type="project" value="InterPro"/>
</dbReference>
<dbReference type="Gene3D" id="3.30.420.10">
    <property type="entry name" value="Ribonuclease H-like superfamily/Ribonuclease H"/>
    <property type="match status" value="1"/>
</dbReference>
<gene>
    <name evidence="11" type="ORF">G210_1784</name>
</gene>
<dbReference type="GO" id="GO:0071035">
    <property type="term" value="P:nuclear polyadenylation-dependent rRNA catabolic process"/>
    <property type="evidence" value="ECO:0007669"/>
    <property type="project" value="TreeGrafter"/>
</dbReference>
<dbReference type="Proteomes" id="UP000011777">
    <property type="component" value="Unassembled WGS sequence"/>
</dbReference>
<comment type="caution">
    <text evidence="11">The sequence shown here is derived from an EMBL/GenBank/DDBJ whole genome shotgun (WGS) entry which is preliminary data.</text>
</comment>
<dbReference type="InterPro" id="IPR002562">
    <property type="entry name" value="3'-5'_exonuclease_dom"/>
</dbReference>
<dbReference type="InterPro" id="IPR012588">
    <property type="entry name" value="Exosome-assoc_fac_Rrp6_N"/>
</dbReference>
<feature type="region of interest" description="Disordered" evidence="9">
    <location>
        <begin position="106"/>
        <end position="125"/>
    </location>
</feature>
<dbReference type="CDD" id="cd06147">
    <property type="entry name" value="Rrp6p_like_exo"/>
    <property type="match status" value="1"/>
</dbReference>
<dbReference type="Pfam" id="PF08066">
    <property type="entry name" value="PMC2NT"/>
    <property type="match status" value="1"/>
</dbReference>
<evidence type="ECO:0000256" key="5">
    <source>
        <dbReference type="ARBA" id="ARBA00022835"/>
    </source>
</evidence>
<organism evidence="11 12">
    <name type="scientific">Candida maltosa (strain Xu316)</name>
    <name type="common">Yeast</name>
    <dbReference type="NCBI Taxonomy" id="1245528"/>
    <lineage>
        <taxon>Eukaryota</taxon>
        <taxon>Fungi</taxon>
        <taxon>Dikarya</taxon>
        <taxon>Ascomycota</taxon>
        <taxon>Saccharomycotina</taxon>
        <taxon>Pichiomycetes</taxon>
        <taxon>Debaryomycetaceae</taxon>
        <taxon>Candida/Lodderomyces clade</taxon>
        <taxon>Candida</taxon>
    </lineage>
</organism>
<evidence type="ECO:0000259" key="10">
    <source>
        <dbReference type="PROSITE" id="PS50967"/>
    </source>
</evidence>
<feature type="region of interest" description="Disordered" evidence="9">
    <location>
        <begin position="724"/>
        <end position="773"/>
    </location>
</feature>
<comment type="similarity">
    <text evidence="8">Belongs to the exosome component 10/RRP6 family.</text>
</comment>
<evidence type="ECO:0000313" key="11">
    <source>
        <dbReference type="EMBL" id="EMG47768.1"/>
    </source>
</evidence>
<sequence length="773" mass="89037">MSSDQQDVFKDIIPKLMSTIRAASSLAAQDVNFIKAVDHELGDEIDQQGRRLLDISNDLLRASVSDTNDFEPVVFGKEEISTESAWKPVSNILDSIFDRIDSNFVQANKKPGSDNGSKDLQYLDDGHSSIENETNQRVEKPQLKFKVPIDTSETNPFKPKITEKPHALVPFEDKLVNPEPVYEDNTEIIDPPYYAQPYEYEIKNQPYPDAILTKAEPIAPKDWNTTKAIWVDTIEELNKMIKELKKSTEIAVDLEHHDYRTYYGIVSLMQISNRDQDWIIDTIVLRDDLTGLNEVFADPNIVKVFHGAFMDIVWLQRDLGLYVVSLFDTYHASRSLGYPRFSLAYLLETLCRFKTSKKYQLADWRIRPLSAPMLAYARSDTHFLLYIYDVMRNDLIDKNKLAEVLYKSRDVAVKRFEYTKFRPLANRFNSNVTCPIMVEENREPWDSMVRKYNVPPFKVPVIQVLYKWRDLMARKEDESVRFIMPNQILVSLANLSSPVDTNKIISVAPRLSDAVRLHVKELAELIEKTVRQTEANDWDLVDKWNKEKTGEVEKVELEADEVIQAFESLQKSTAALFNEGSQLLCQESVVFKSIYNDKTLYSLEFKGEKVIRHNLKDVVKTRSETTWKQLSEDKLSTVTIPIEVDEDEENVEIEEDQQTPEVEATPTVAKSGQAILFSEDKQTDPNEVITLRKRNVQAPKRSKKLPQETNTEVDYANADKILLTDSKKRNDKGKKRSFDPYTRDSDGPKAAKKNKTMTTGRTSTYKKKLGKYK</sequence>
<dbReference type="InterPro" id="IPR044876">
    <property type="entry name" value="HRDC_dom_sf"/>
</dbReference>
<keyword evidence="4" id="KW-0378">Hydrolase</keyword>
<dbReference type="GO" id="GO:0000176">
    <property type="term" value="C:nuclear exosome (RNase complex)"/>
    <property type="evidence" value="ECO:0007669"/>
    <property type="project" value="InterPro"/>
</dbReference>
<proteinExistence type="inferred from homology"/>
<keyword evidence="6" id="KW-0269">Exonuclease</keyword>
<dbReference type="GO" id="GO:0000467">
    <property type="term" value="P:exonucleolytic trimming to generate mature 3'-end of 5.8S rRNA from tricistronic rRNA transcript (SSU-rRNA, 5.8S rRNA, LSU-rRNA)"/>
    <property type="evidence" value="ECO:0007669"/>
    <property type="project" value="InterPro"/>
</dbReference>
<dbReference type="InterPro" id="IPR010997">
    <property type="entry name" value="HRDC-like_sf"/>
</dbReference>
<dbReference type="Pfam" id="PF01612">
    <property type="entry name" value="DNA_pol_A_exo1"/>
    <property type="match status" value="1"/>
</dbReference>
<dbReference type="SUPFAM" id="SSF47819">
    <property type="entry name" value="HRDC-like"/>
    <property type="match status" value="1"/>
</dbReference>
<dbReference type="GO" id="GO:0071044">
    <property type="term" value="P:histone mRNA catabolic process"/>
    <property type="evidence" value="ECO:0007669"/>
    <property type="project" value="TreeGrafter"/>
</dbReference>
<dbReference type="GO" id="GO:0003727">
    <property type="term" value="F:single-stranded RNA binding"/>
    <property type="evidence" value="ECO:0007669"/>
    <property type="project" value="TreeGrafter"/>
</dbReference>
<keyword evidence="7" id="KW-0539">Nucleus</keyword>
<dbReference type="PANTHER" id="PTHR12124">
    <property type="entry name" value="POLYMYOSITIS/SCLERODERMA AUTOANTIGEN-RELATED"/>
    <property type="match status" value="1"/>
</dbReference>
<evidence type="ECO:0000256" key="7">
    <source>
        <dbReference type="ARBA" id="ARBA00023242"/>
    </source>
</evidence>
<evidence type="ECO:0000256" key="2">
    <source>
        <dbReference type="ARBA" id="ARBA00022552"/>
    </source>
</evidence>